<dbReference type="PROSITE" id="PS51898">
    <property type="entry name" value="TYR_RECOMBINASE"/>
    <property type="match status" value="1"/>
</dbReference>
<dbReference type="RefSeq" id="WP_131906112.1">
    <property type="nucleotide sequence ID" value="NZ_BAAAFU010000004.1"/>
</dbReference>
<evidence type="ECO:0000256" key="9">
    <source>
        <dbReference type="PROSITE-ProRule" id="PRU01248"/>
    </source>
</evidence>
<dbReference type="InterPro" id="IPR011010">
    <property type="entry name" value="DNA_brk_join_enz"/>
</dbReference>
<dbReference type="InterPro" id="IPR002104">
    <property type="entry name" value="Integrase_catalytic"/>
</dbReference>
<dbReference type="Gene3D" id="1.10.150.130">
    <property type="match status" value="1"/>
</dbReference>
<keyword evidence="4" id="KW-0229">DNA integration</keyword>
<sequence length="325" mass="37539">MPESQFLTNISKYMQVRQYSKRTIQSYIYWIKAFINFNSKKHPDEMGVLEVELFLTHLAVNRSVSISTQSLALNALVFLYNKFLEKPLGDLSQFRRVKRPAKLPIVLTQQEIMLLFSKVEPNYKLMLGMLYGSGLRRIELLRLRVNDIDFEMKQVRVWNSKGYKSRITTLAVELIPAIHTQIQRVKNYLEEDLENPHYSGVFLPNALERKYRAANKTLGWHYLFPSYKLSVEPGTGLIRRHHIDESMINRIIKKACSEAGINKPVSSHTLRHSFATHLLQNGVDIRTVQSQLGHSDVKTTEIYTHILKQGADGVQSPLSRILSDK</sequence>
<gene>
    <name evidence="12" type="ORF">EV695_2386</name>
</gene>
<comment type="caution">
    <text evidence="12">The sequence shown here is derived from an EMBL/GenBank/DDBJ whole genome shotgun (WGS) entry which is preliminary data.</text>
</comment>
<dbReference type="PROSITE" id="PS51900">
    <property type="entry name" value="CB"/>
    <property type="match status" value="1"/>
</dbReference>
<evidence type="ECO:0000313" key="12">
    <source>
        <dbReference type="EMBL" id="TCJ87870.1"/>
    </source>
</evidence>
<dbReference type="AlphaFoldDB" id="A0A4R1F313"/>
<evidence type="ECO:0000256" key="7">
    <source>
        <dbReference type="ARBA" id="ARBA00037721"/>
    </source>
</evidence>
<dbReference type="GO" id="GO:0005737">
    <property type="term" value="C:cytoplasm"/>
    <property type="evidence" value="ECO:0007669"/>
    <property type="project" value="UniProtKB-SubCell"/>
</dbReference>
<dbReference type="Pfam" id="PF00589">
    <property type="entry name" value="Phage_integrase"/>
    <property type="match status" value="1"/>
</dbReference>
<feature type="domain" description="Tyr recombinase" evidence="10">
    <location>
        <begin position="102"/>
        <end position="316"/>
    </location>
</feature>
<dbReference type="FunFam" id="1.10.443.10:FF:000007">
    <property type="entry name" value="Tyrosine recombinase XerC"/>
    <property type="match status" value="1"/>
</dbReference>
<reference evidence="12 13" key="1">
    <citation type="submission" date="2019-03" db="EMBL/GenBank/DDBJ databases">
        <title>Genomic Encyclopedia of Type Strains, Phase IV (KMG-IV): sequencing the most valuable type-strain genomes for metagenomic binning, comparative biology and taxonomic classification.</title>
        <authorList>
            <person name="Goeker M."/>
        </authorList>
    </citation>
    <scope>NUCLEOTIDE SEQUENCE [LARGE SCALE GENOMIC DNA]</scope>
    <source>
        <strain evidence="12 13">DSM 24830</strain>
    </source>
</reference>
<evidence type="ECO:0000259" key="10">
    <source>
        <dbReference type="PROSITE" id="PS51898"/>
    </source>
</evidence>
<dbReference type="InterPro" id="IPR050090">
    <property type="entry name" value="Tyrosine_recombinase_XerCD"/>
</dbReference>
<feature type="domain" description="Core-binding (CB)" evidence="11">
    <location>
        <begin position="1"/>
        <end position="84"/>
    </location>
</feature>
<evidence type="ECO:0000313" key="13">
    <source>
        <dbReference type="Proteomes" id="UP000294887"/>
    </source>
</evidence>
<dbReference type="Proteomes" id="UP000294887">
    <property type="component" value="Unassembled WGS sequence"/>
</dbReference>
<dbReference type="InterPro" id="IPR044068">
    <property type="entry name" value="CB"/>
</dbReference>
<comment type="subcellular location">
    <subcellularLocation>
        <location evidence="1">Cytoplasm</location>
    </subcellularLocation>
</comment>
<dbReference type="PANTHER" id="PTHR30349:SF64">
    <property type="entry name" value="PROPHAGE INTEGRASE INTD-RELATED"/>
    <property type="match status" value="1"/>
</dbReference>
<dbReference type="SUPFAM" id="SSF56349">
    <property type="entry name" value="DNA breaking-rejoining enzymes"/>
    <property type="match status" value="1"/>
</dbReference>
<evidence type="ECO:0000256" key="2">
    <source>
        <dbReference type="ARBA" id="ARBA00008857"/>
    </source>
</evidence>
<dbReference type="InterPro" id="IPR010998">
    <property type="entry name" value="Integrase_recombinase_N"/>
</dbReference>
<protein>
    <submittedName>
        <fullName evidence="12">Integron integrase</fullName>
    </submittedName>
</protein>
<evidence type="ECO:0000259" key="11">
    <source>
        <dbReference type="PROSITE" id="PS51900"/>
    </source>
</evidence>
<keyword evidence="6" id="KW-0233">DNA recombination</keyword>
<keyword evidence="3" id="KW-0963">Cytoplasm</keyword>
<evidence type="ECO:0000256" key="5">
    <source>
        <dbReference type="ARBA" id="ARBA00023125"/>
    </source>
</evidence>
<dbReference type="EMBL" id="SMFQ01000003">
    <property type="protein sequence ID" value="TCJ87870.1"/>
    <property type="molecule type" value="Genomic_DNA"/>
</dbReference>
<keyword evidence="5 9" id="KW-0238">DNA-binding</keyword>
<dbReference type="PANTHER" id="PTHR30349">
    <property type="entry name" value="PHAGE INTEGRASE-RELATED"/>
    <property type="match status" value="1"/>
</dbReference>
<evidence type="ECO:0000256" key="8">
    <source>
        <dbReference type="ARBA" id="ARBA00038613"/>
    </source>
</evidence>
<dbReference type="NCBIfam" id="TIGR02249">
    <property type="entry name" value="integrase_gron"/>
    <property type="match status" value="1"/>
</dbReference>
<evidence type="ECO:0000256" key="3">
    <source>
        <dbReference type="ARBA" id="ARBA00022490"/>
    </source>
</evidence>
<dbReference type="InterPro" id="IPR011946">
    <property type="entry name" value="Integrase_integron-type"/>
</dbReference>
<dbReference type="GO" id="GO:0015074">
    <property type="term" value="P:DNA integration"/>
    <property type="evidence" value="ECO:0007669"/>
    <property type="project" value="UniProtKB-KW"/>
</dbReference>
<dbReference type="GO" id="GO:0006310">
    <property type="term" value="P:DNA recombination"/>
    <property type="evidence" value="ECO:0007669"/>
    <property type="project" value="UniProtKB-KW"/>
</dbReference>
<evidence type="ECO:0000256" key="6">
    <source>
        <dbReference type="ARBA" id="ARBA00023172"/>
    </source>
</evidence>
<dbReference type="OrthoDB" id="9801717at2"/>
<keyword evidence="13" id="KW-1185">Reference proteome</keyword>
<comment type="similarity">
    <text evidence="2">Belongs to the 'phage' integrase family.</text>
</comment>
<accession>A0A4R1F313</accession>
<comment type="subunit">
    <text evidence="8">Forms a cyclic heterotetrameric complex composed of two molecules of XerC and two molecules of XerD.</text>
</comment>
<name>A0A4R1F313_9GAMM</name>
<dbReference type="Pfam" id="PF13495">
    <property type="entry name" value="Phage_int_SAM_4"/>
    <property type="match status" value="1"/>
</dbReference>
<dbReference type="InterPro" id="IPR013762">
    <property type="entry name" value="Integrase-like_cat_sf"/>
</dbReference>
<organism evidence="12 13">
    <name type="scientific">Cocleimonas flava</name>
    <dbReference type="NCBI Taxonomy" id="634765"/>
    <lineage>
        <taxon>Bacteria</taxon>
        <taxon>Pseudomonadati</taxon>
        <taxon>Pseudomonadota</taxon>
        <taxon>Gammaproteobacteria</taxon>
        <taxon>Thiotrichales</taxon>
        <taxon>Thiotrichaceae</taxon>
        <taxon>Cocleimonas</taxon>
    </lineage>
</organism>
<dbReference type="GO" id="GO:0003677">
    <property type="term" value="F:DNA binding"/>
    <property type="evidence" value="ECO:0007669"/>
    <property type="project" value="UniProtKB-UniRule"/>
</dbReference>
<evidence type="ECO:0000256" key="4">
    <source>
        <dbReference type="ARBA" id="ARBA00022908"/>
    </source>
</evidence>
<proteinExistence type="inferred from homology"/>
<comment type="function">
    <text evidence="7">Site-specific tyrosine recombinase, which acts by catalyzing the cutting and rejoining of the recombining DNA molecules. The XerC-XerD complex is essential to convert dimers of the bacterial chromosome into monomers to permit their segregation at cell division. It also contributes to the segregational stability of plasmids.</text>
</comment>
<evidence type="ECO:0000256" key="1">
    <source>
        <dbReference type="ARBA" id="ARBA00004496"/>
    </source>
</evidence>
<dbReference type="Gene3D" id="1.10.443.10">
    <property type="entry name" value="Intergrase catalytic core"/>
    <property type="match status" value="1"/>
</dbReference>
<dbReference type="InterPro" id="IPR004107">
    <property type="entry name" value="Integrase_SAM-like_N"/>
</dbReference>